<dbReference type="GO" id="GO:0006310">
    <property type="term" value="P:DNA recombination"/>
    <property type="evidence" value="ECO:0007669"/>
    <property type="project" value="UniProtKB-KW"/>
</dbReference>
<dbReference type="GO" id="GO:0003677">
    <property type="term" value="F:DNA binding"/>
    <property type="evidence" value="ECO:0007669"/>
    <property type="project" value="InterPro"/>
</dbReference>
<name>A0A8S0WFA8_9FIRM</name>
<accession>A0A8S0WFA8</accession>
<dbReference type="GO" id="GO:0015074">
    <property type="term" value="P:DNA integration"/>
    <property type="evidence" value="ECO:0007669"/>
    <property type="project" value="InterPro"/>
</dbReference>
<keyword evidence="5" id="KW-1185">Reference proteome</keyword>
<evidence type="ECO:0000313" key="3">
    <source>
        <dbReference type="EMBL" id="CAA7600852.1"/>
    </source>
</evidence>
<dbReference type="Proteomes" id="UP000836597">
    <property type="component" value="Chromosome"/>
</dbReference>
<dbReference type="PANTHER" id="PTHR30349">
    <property type="entry name" value="PHAGE INTEGRASE-RELATED"/>
    <property type="match status" value="1"/>
</dbReference>
<reference evidence="4" key="1">
    <citation type="submission" date="2014-11" db="EMBL/GenBank/DDBJ databases">
        <authorList>
            <person name="Hornung B.V."/>
        </authorList>
    </citation>
    <scope>NUCLEOTIDE SEQUENCE</scope>
    <source>
        <strain evidence="4">INE</strain>
    </source>
</reference>
<reference evidence="3" key="2">
    <citation type="submission" date="2020-01" db="EMBL/GenBank/DDBJ databases">
        <authorList>
            <person name="Hornung B."/>
        </authorList>
    </citation>
    <scope>NUCLEOTIDE SEQUENCE</scope>
    <source>
        <strain evidence="3">PacBioINE</strain>
    </source>
</reference>
<dbReference type="InterPro" id="IPR002104">
    <property type="entry name" value="Integrase_catalytic"/>
</dbReference>
<dbReference type="KEGG" id="aacx:DEACI_1505"/>
<dbReference type="InterPro" id="IPR011010">
    <property type="entry name" value="DNA_brk_join_enz"/>
</dbReference>
<dbReference type="PANTHER" id="PTHR30349:SF82">
    <property type="entry name" value="INTEGRASE_RECOMBINASE YOEC-RELATED"/>
    <property type="match status" value="1"/>
</dbReference>
<dbReference type="SUPFAM" id="SSF56349">
    <property type="entry name" value="DNA breaking-rejoining enzymes"/>
    <property type="match status" value="1"/>
</dbReference>
<sequence length="128" mass="14592">MKDRIEIREKKTGKVKNFPISDTAAKALKEYLPGIPTMTPLFPSRKGSLPITRQQAYHILNEAAQMVGIKERIGTHTLRKTFGYQAYQAGYSLDRLQKIFNHSSSRITLAYIGMTQDDTDEIYLNLNL</sequence>
<dbReference type="EMBL" id="LR746496">
    <property type="protein sequence ID" value="CAA7600852.1"/>
    <property type="molecule type" value="Genomic_DNA"/>
</dbReference>
<dbReference type="Gene3D" id="1.10.443.10">
    <property type="entry name" value="Intergrase catalytic core"/>
    <property type="match status" value="1"/>
</dbReference>
<proteinExistence type="predicted"/>
<keyword evidence="1" id="KW-0233">DNA recombination</keyword>
<evidence type="ECO:0000313" key="4">
    <source>
        <dbReference type="EMBL" id="CEJ07201.1"/>
    </source>
</evidence>
<protein>
    <submittedName>
        <fullName evidence="3">Phage integrase family</fullName>
    </submittedName>
</protein>
<dbReference type="AlphaFoldDB" id="A0A8S0WFA8"/>
<evidence type="ECO:0000313" key="5">
    <source>
        <dbReference type="Proteomes" id="UP001071230"/>
    </source>
</evidence>
<dbReference type="Pfam" id="PF00589">
    <property type="entry name" value="Phage_integrase"/>
    <property type="match status" value="1"/>
</dbReference>
<evidence type="ECO:0000259" key="2">
    <source>
        <dbReference type="PROSITE" id="PS51898"/>
    </source>
</evidence>
<dbReference type="EMBL" id="CDGJ01000046">
    <property type="protein sequence ID" value="CEJ07201.1"/>
    <property type="molecule type" value="Genomic_DNA"/>
</dbReference>
<feature type="domain" description="Tyr recombinase" evidence="2">
    <location>
        <begin position="1"/>
        <end position="124"/>
    </location>
</feature>
<gene>
    <name evidence="3" type="ORF">DEACI_1505</name>
    <name evidence="4" type="ORF">DEACI_1659</name>
</gene>
<dbReference type="Proteomes" id="UP001071230">
    <property type="component" value="Unassembled WGS sequence"/>
</dbReference>
<organism evidence="3">
    <name type="scientific">Acididesulfobacillus acetoxydans</name>
    <dbReference type="NCBI Taxonomy" id="1561005"/>
    <lineage>
        <taxon>Bacteria</taxon>
        <taxon>Bacillati</taxon>
        <taxon>Bacillota</taxon>
        <taxon>Clostridia</taxon>
        <taxon>Eubacteriales</taxon>
        <taxon>Peptococcaceae</taxon>
        <taxon>Acididesulfobacillus</taxon>
    </lineage>
</organism>
<evidence type="ECO:0000256" key="1">
    <source>
        <dbReference type="ARBA" id="ARBA00023172"/>
    </source>
</evidence>
<dbReference type="PROSITE" id="PS51898">
    <property type="entry name" value="TYR_RECOMBINASE"/>
    <property type="match status" value="1"/>
</dbReference>
<dbReference type="InterPro" id="IPR013762">
    <property type="entry name" value="Integrase-like_cat_sf"/>
</dbReference>
<dbReference type="InterPro" id="IPR050090">
    <property type="entry name" value="Tyrosine_recombinase_XerCD"/>
</dbReference>